<dbReference type="GO" id="GO:0043856">
    <property type="term" value="F:anti-sigma factor antagonist activity"/>
    <property type="evidence" value="ECO:0007669"/>
    <property type="project" value="InterPro"/>
</dbReference>
<name>A0A1D8D3A2_CHLLM</name>
<protein>
    <recommendedName>
        <fullName evidence="2">Anti-sigma factor antagonist</fullName>
    </recommendedName>
</protein>
<dbReference type="Gene3D" id="3.30.750.24">
    <property type="entry name" value="STAS domain"/>
    <property type="match status" value="1"/>
</dbReference>
<dbReference type="InterPro" id="IPR002645">
    <property type="entry name" value="STAS_dom"/>
</dbReference>
<feature type="domain" description="STAS" evidence="3">
    <location>
        <begin position="1"/>
        <end position="108"/>
    </location>
</feature>
<comment type="similarity">
    <text evidence="1 2">Belongs to the anti-sigma-factor antagonist family.</text>
</comment>
<keyword evidence="5" id="KW-1185">Reference proteome</keyword>
<dbReference type="EMBL" id="CP017305">
    <property type="protein sequence ID" value="AOS84175.1"/>
    <property type="molecule type" value="Genomic_DNA"/>
</dbReference>
<evidence type="ECO:0000313" key="4">
    <source>
        <dbReference type="EMBL" id="AOS84175.1"/>
    </source>
</evidence>
<dbReference type="OrthoDB" id="1493620at2"/>
<evidence type="ECO:0000256" key="2">
    <source>
        <dbReference type="RuleBase" id="RU003749"/>
    </source>
</evidence>
<dbReference type="RefSeq" id="WP_069810370.1">
    <property type="nucleotide sequence ID" value="NZ_CP017305.1"/>
</dbReference>
<dbReference type="STRING" id="274537.BIU88_08555"/>
<dbReference type="PROSITE" id="PS50801">
    <property type="entry name" value="STAS"/>
    <property type="match status" value="1"/>
</dbReference>
<evidence type="ECO:0000256" key="1">
    <source>
        <dbReference type="ARBA" id="ARBA00009013"/>
    </source>
</evidence>
<gene>
    <name evidence="4" type="ORF">BIU88_08555</name>
</gene>
<dbReference type="NCBIfam" id="TIGR00377">
    <property type="entry name" value="ant_ant_sig"/>
    <property type="match status" value="1"/>
</dbReference>
<dbReference type="PANTHER" id="PTHR33495:SF2">
    <property type="entry name" value="ANTI-SIGMA FACTOR ANTAGONIST TM_1081-RELATED"/>
    <property type="match status" value="1"/>
</dbReference>
<accession>A0A1D8D3A2</accession>
<sequence length="111" mass="11942">MIITETSNDGIAIVALEGTLDALSAPELRNIRSVTDPEKTVILDLEKVDFIDSSGLGAIVGATRVKLDPARGVVLACLNDRVRKVFEITNAQKLFHIFDDTSAAVDFAATR</sequence>
<evidence type="ECO:0000259" key="3">
    <source>
        <dbReference type="PROSITE" id="PS50801"/>
    </source>
</evidence>
<dbReference type="AlphaFoldDB" id="A0A1D8D3A2"/>
<evidence type="ECO:0000313" key="5">
    <source>
        <dbReference type="Proteomes" id="UP000095185"/>
    </source>
</evidence>
<dbReference type="PANTHER" id="PTHR33495">
    <property type="entry name" value="ANTI-SIGMA FACTOR ANTAGONIST TM_1081-RELATED-RELATED"/>
    <property type="match status" value="1"/>
</dbReference>
<organism evidence="4 5">
    <name type="scientific">Chlorobaculum limnaeum</name>
    <dbReference type="NCBI Taxonomy" id="274537"/>
    <lineage>
        <taxon>Bacteria</taxon>
        <taxon>Pseudomonadati</taxon>
        <taxon>Chlorobiota</taxon>
        <taxon>Chlorobiia</taxon>
        <taxon>Chlorobiales</taxon>
        <taxon>Chlorobiaceae</taxon>
        <taxon>Chlorobaculum</taxon>
    </lineage>
</organism>
<dbReference type="Pfam" id="PF01740">
    <property type="entry name" value="STAS"/>
    <property type="match status" value="1"/>
</dbReference>
<dbReference type="Proteomes" id="UP000095185">
    <property type="component" value="Chromosome"/>
</dbReference>
<reference evidence="4" key="1">
    <citation type="submission" date="2016-09" db="EMBL/GenBank/DDBJ databases">
        <title>Genome sequence of Chlorobaculum limnaeum.</title>
        <authorList>
            <person name="Liu Z."/>
            <person name="Tank M."/>
            <person name="Bryant D.A."/>
        </authorList>
    </citation>
    <scope>NUCLEOTIDE SEQUENCE [LARGE SCALE GENOMIC DNA]</scope>
    <source>
        <strain evidence="4">DSM 1677</strain>
    </source>
</reference>
<dbReference type="SUPFAM" id="SSF52091">
    <property type="entry name" value="SpoIIaa-like"/>
    <property type="match status" value="1"/>
</dbReference>
<dbReference type="InterPro" id="IPR003658">
    <property type="entry name" value="Anti-sigma_ant"/>
</dbReference>
<dbReference type="CDD" id="cd07043">
    <property type="entry name" value="STAS_anti-anti-sigma_factors"/>
    <property type="match status" value="1"/>
</dbReference>
<proteinExistence type="inferred from homology"/>
<dbReference type="InterPro" id="IPR036513">
    <property type="entry name" value="STAS_dom_sf"/>
</dbReference>
<dbReference type="KEGG" id="clz:BIU88_08555"/>